<gene>
    <name evidence="3" type="ORF">UX57_C0004G0063</name>
</gene>
<dbReference type="AlphaFoldDB" id="A0A0G1Q8N4"/>
<dbReference type="GO" id="GO:0004175">
    <property type="term" value="F:endopeptidase activity"/>
    <property type="evidence" value="ECO:0007669"/>
    <property type="project" value="UniProtKB-ARBA"/>
</dbReference>
<reference evidence="3 4" key="1">
    <citation type="journal article" date="2015" name="Nature">
        <title>rRNA introns, odd ribosomes, and small enigmatic genomes across a large radiation of phyla.</title>
        <authorList>
            <person name="Brown C.T."/>
            <person name="Hug L.A."/>
            <person name="Thomas B.C."/>
            <person name="Sharon I."/>
            <person name="Castelle C.J."/>
            <person name="Singh A."/>
            <person name="Wilkins M.J."/>
            <person name="Williams K.H."/>
            <person name="Banfield J.F."/>
        </authorList>
    </citation>
    <scope>NUCLEOTIDE SEQUENCE [LARGE SCALE GENOMIC DNA]</scope>
</reference>
<feature type="transmembrane region" description="Helical" evidence="1">
    <location>
        <begin position="72"/>
        <end position="97"/>
    </location>
</feature>
<proteinExistence type="predicted"/>
<name>A0A0G1Q8N4_9BACT</name>
<feature type="transmembrane region" description="Helical" evidence="1">
    <location>
        <begin position="173"/>
        <end position="195"/>
    </location>
</feature>
<evidence type="ECO:0000256" key="1">
    <source>
        <dbReference type="SAM" id="Phobius"/>
    </source>
</evidence>
<dbReference type="GO" id="GO:0080120">
    <property type="term" value="P:CAAX-box protein maturation"/>
    <property type="evidence" value="ECO:0007669"/>
    <property type="project" value="UniProtKB-ARBA"/>
</dbReference>
<keyword evidence="1" id="KW-0472">Membrane</keyword>
<evidence type="ECO:0000313" key="4">
    <source>
        <dbReference type="Proteomes" id="UP000034795"/>
    </source>
</evidence>
<organism evidence="3 4">
    <name type="scientific">Candidatus Uhrbacteria bacterium GW2011_GWE2_46_68</name>
    <dbReference type="NCBI Taxonomy" id="1618994"/>
    <lineage>
        <taxon>Bacteria</taxon>
        <taxon>Candidatus Uhriibacteriota</taxon>
    </lineage>
</organism>
<protein>
    <submittedName>
        <fullName evidence="3">Abortive infection protein</fullName>
    </submittedName>
</protein>
<evidence type="ECO:0000259" key="2">
    <source>
        <dbReference type="Pfam" id="PF02517"/>
    </source>
</evidence>
<dbReference type="EMBL" id="LCMS01000004">
    <property type="protein sequence ID" value="KKU41359.1"/>
    <property type="molecule type" value="Genomic_DNA"/>
</dbReference>
<dbReference type="InterPro" id="IPR003675">
    <property type="entry name" value="Rce1/LyrA-like_dom"/>
</dbReference>
<dbReference type="Pfam" id="PF02517">
    <property type="entry name" value="Rce1-like"/>
    <property type="match status" value="1"/>
</dbReference>
<feature type="transmembrane region" description="Helical" evidence="1">
    <location>
        <begin position="5"/>
        <end position="27"/>
    </location>
</feature>
<evidence type="ECO:0000313" key="3">
    <source>
        <dbReference type="EMBL" id="KKU41359.1"/>
    </source>
</evidence>
<feature type="domain" description="CAAX prenyl protease 2/Lysostaphin resistance protein A-like" evidence="2">
    <location>
        <begin position="117"/>
        <end position="214"/>
    </location>
</feature>
<comment type="caution">
    <text evidence="3">The sequence shown here is derived from an EMBL/GenBank/DDBJ whole genome shotgun (WGS) entry which is preliminary data.</text>
</comment>
<feature type="transmembrane region" description="Helical" evidence="1">
    <location>
        <begin position="202"/>
        <end position="223"/>
    </location>
</feature>
<sequence>MSSAFLWRVFLATALVQAVGNFLYFVLLENEIAIQLTYAATKAVMVLAPLTLLLCGFKIPILTKGGKHVRSLLWGIGSGAIIFIFILIVYRLFSFVFAPYAPALFAKIVEVGIQEHYWMVAIGISLVHSLLEEYYWRWYIVKGLETYLDFLPSLLIGNVLFTLHHYLILSQFVSLPLTFLLGTCVGIGGCLWSLMYRKTGSLLGAWISHACADLAIFIVGYLLTLSLT</sequence>
<dbReference type="STRING" id="1618994.UX57_C0004G0063"/>
<feature type="transmembrane region" description="Helical" evidence="1">
    <location>
        <begin position="147"/>
        <end position="167"/>
    </location>
</feature>
<keyword evidence="1" id="KW-0812">Transmembrane</keyword>
<dbReference type="Proteomes" id="UP000034795">
    <property type="component" value="Unassembled WGS sequence"/>
</dbReference>
<feature type="transmembrane region" description="Helical" evidence="1">
    <location>
        <begin position="39"/>
        <end position="60"/>
    </location>
</feature>
<keyword evidence="1" id="KW-1133">Transmembrane helix</keyword>
<accession>A0A0G1Q8N4</accession>